<accession>A0ACC6R939</accession>
<evidence type="ECO:0000313" key="1">
    <source>
        <dbReference type="EMBL" id="MEL0606324.1"/>
    </source>
</evidence>
<dbReference type="EC" id="2.4.-.-" evidence="1"/>
<organism evidence="1 2">
    <name type="scientific">Pseudoalteromonas undina</name>
    <dbReference type="NCBI Taxonomy" id="43660"/>
    <lineage>
        <taxon>Bacteria</taxon>
        <taxon>Pseudomonadati</taxon>
        <taxon>Pseudomonadota</taxon>
        <taxon>Gammaproteobacteria</taxon>
        <taxon>Alteromonadales</taxon>
        <taxon>Pseudoalteromonadaceae</taxon>
        <taxon>Pseudoalteromonas</taxon>
    </lineage>
</organism>
<gene>
    <name evidence="1" type="ORF">V6250_19305</name>
</gene>
<keyword evidence="1" id="KW-0808">Transferase</keyword>
<name>A0ACC6R939_9GAMM</name>
<protein>
    <submittedName>
        <fullName evidence="1">Glycosyltransferase</fullName>
        <ecNumber evidence="1">2.4.-.-</ecNumber>
    </submittedName>
</protein>
<dbReference type="EMBL" id="JBAKAX010000036">
    <property type="protein sequence ID" value="MEL0606324.1"/>
    <property type="molecule type" value="Genomic_DNA"/>
</dbReference>
<keyword evidence="1" id="KW-0328">Glycosyltransferase</keyword>
<comment type="caution">
    <text evidence="1">The sequence shown here is derived from an EMBL/GenBank/DDBJ whole genome shotgun (WGS) entry which is preliminary data.</text>
</comment>
<evidence type="ECO:0000313" key="2">
    <source>
        <dbReference type="Proteomes" id="UP001374952"/>
    </source>
</evidence>
<dbReference type="Proteomes" id="UP001374952">
    <property type="component" value="Unassembled WGS sequence"/>
</dbReference>
<sequence length="371" mass="42863">MKKILFATHENLELTAVSKAMFLDVADYLESELNYKTIIFSAAENKKITGRHFKFERKTQGKIDFQSILASIKAFFVFRQALKDVDLVVFRSYPSMALFSLIVKLKKKKIVFDTRGLFFDELVDSGKVSLRWSKFFDFIERNLLKISSTIICVTNYQKSHYVEKYKLDPNNFLVIPNGAKKVPVHDDKSNNEDAISLCYLGSLVKWHAPELVCGFCVELEKRDIKFKLDVITKDTNGAHKYFSRLQSVKIYSHDYRNRPIRFDYGFCFIQGGVSKDVCYPVKFNEYVASGTKVLALDNVLEVNKIIRKYDLGIVLKGKNIKEIVDQFLLSLRTTNTELNPLPYELTFDFQLSQYASVLENIFKDKVCSGTY</sequence>
<proteinExistence type="predicted"/>
<keyword evidence="2" id="KW-1185">Reference proteome</keyword>
<reference evidence="1" key="1">
    <citation type="submission" date="2024-02" db="EMBL/GenBank/DDBJ databases">
        <title>Bacteria isolated from the canopy kelp, Nereocystis luetkeana.</title>
        <authorList>
            <person name="Pfister C.A."/>
            <person name="Younker I.T."/>
            <person name="Light S.H."/>
        </authorList>
    </citation>
    <scope>NUCLEOTIDE SEQUENCE</scope>
    <source>
        <strain evidence="1">TN.2.01</strain>
    </source>
</reference>